<dbReference type="Proteomes" id="UP000318946">
    <property type="component" value="Chromosome"/>
</dbReference>
<proteinExistence type="predicted"/>
<dbReference type="Pfam" id="PF06439">
    <property type="entry name" value="3keto-disac_hyd"/>
    <property type="match status" value="1"/>
</dbReference>
<keyword evidence="2" id="KW-0378">Hydrolase</keyword>
<protein>
    <submittedName>
        <fullName evidence="2">Glycosyl hydrolase</fullName>
    </submittedName>
</protein>
<organism evidence="2 3">
    <name type="scientific">Alistipes communis</name>
    <dbReference type="NCBI Taxonomy" id="2585118"/>
    <lineage>
        <taxon>Bacteria</taxon>
        <taxon>Pseudomonadati</taxon>
        <taxon>Bacteroidota</taxon>
        <taxon>Bacteroidia</taxon>
        <taxon>Bacteroidales</taxon>
        <taxon>Rikenellaceae</taxon>
        <taxon>Alistipes</taxon>
    </lineage>
</organism>
<name>A0A3D3YP31_9BACT</name>
<accession>A0A4Y1XPY6</accession>
<sequence>MKKTILFSACAALSLSMVACGGNPNKAKNAEAAAETKAEAKAAPVYNVIDKPQVDLATLPVDKEGYYVIFDGKTFNGWRGYGKDNVPAKWTIDDGAIKFNGTGGGEAQKADGGDLIFAHKFKNFELELEWKISKGGNSGILYLAQEVEAEKNGQMKLQPIYISSPEYQVLDNENHPDAKLGVDGNRKSASLYDMIPAVPQNAKPFGEWNKAKIMVYKGTVVHGQNGQNVVEYHLWTPQWTEMLENSKFSSQKWPLAFELLNNCGGENHEGYIGLQDHGDDVWFRNIRVKVLD</sequence>
<keyword evidence="3" id="KW-1185">Reference proteome</keyword>
<dbReference type="EMBL" id="AP019735">
    <property type="protein sequence ID" value="BBL03353.1"/>
    <property type="molecule type" value="Genomic_DNA"/>
</dbReference>
<dbReference type="AlphaFoldDB" id="A0A3D3YP31"/>
<evidence type="ECO:0000313" key="3">
    <source>
        <dbReference type="Proteomes" id="UP000318946"/>
    </source>
</evidence>
<dbReference type="PROSITE" id="PS51257">
    <property type="entry name" value="PROKAR_LIPOPROTEIN"/>
    <property type="match status" value="1"/>
</dbReference>
<evidence type="ECO:0000313" key="2">
    <source>
        <dbReference type="EMBL" id="BBL03353.1"/>
    </source>
</evidence>
<dbReference type="KEGG" id="acou:A5CBH24_06660"/>
<dbReference type="Gene3D" id="2.60.120.560">
    <property type="entry name" value="Exo-inulinase, domain 1"/>
    <property type="match status" value="1"/>
</dbReference>
<dbReference type="GeneID" id="78341378"/>
<dbReference type="RefSeq" id="WP_019131433.1">
    <property type="nucleotide sequence ID" value="NZ_AP019735.1"/>
</dbReference>
<dbReference type="InterPro" id="IPR010496">
    <property type="entry name" value="AL/BT2_dom"/>
</dbReference>
<evidence type="ECO:0000259" key="1">
    <source>
        <dbReference type="Pfam" id="PF06439"/>
    </source>
</evidence>
<accession>A0A4Y1WQJ2</accession>
<accession>A0A3D3YP31</accession>
<feature type="domain" description="3-keto-alpha-glucoside-1,2-lyase/3-keto-2-hydroxy-glucal hydratase" evidence="1">
    <location>
        <begin position="68"/>
        <end position="289"/>
    </location>
</feature>
<dbReference type="STRING" id="1118061.GCA_000311925_02405"/>
<reference evidence="3" key="1">
    <citation type="submission" date="2019-06" db="EMBL/GenBank/DDBJ databases">
        <title>Alistipes onderdonkii subsp. vulgaris subsp. nov., Alistipes dispar sp. nov. and Alistipes communis sp. nov., isolated from human faeces, and creation of Alistipes onderdonkii subsp. onderdonkii subsp. nov.</title>
        <authorList>
            <person name="Sakamoto M."/>
            <person name="Ikeyama N."/>
            <person name="Ogata Y."/>
            <person name="Suda W."/>
            <person name="Iino T."/>
            <person name="Hattori M."/>
            <person name="Ohkuma M."/>
        </authorList>
    </citation>
    <scope>NUCLEOTIDE SEQUENCE [LARGE SCALE GENOMIC DNA]</scope>
    <source>
        <strain evidence="3">5CBH24</strain>
    </source>
</reference>
<gene>
    <name evidence="2" type="ORF">A5CBH24_06660</name>
</gene>
<dbReference type="OrthoDB" id="9806233at2"/>
<dbReference type="GO" id="GO:0016787">
    <property type="term" value="F:hydrolase activity"/>
    <property type="evidence" value="ECO:0007669"/>
    <property type="project" value="UniProtKB-KW"/>
</dbReference>